<comment type="caution">
    <text evidence="7">The sequence shown here is derived from an EMBL/GenBank/DDBJ whole genome shotgun (WGS) entry which is preliminary data.</text>
</comment>
<dbReference type="InterPro" id="IPR039417">
    <property type="entry name" value="Peptidase_C1A_papain-like"/>
</dbReference>
<evidence type="ECO:0000256" key="2">
    <source>
        <dbReference type="ARBA" id="ARBA00023145"/>
    </source>
</evidence>
<accession>A0A397BY18</accession>
<dbReference type="Proteomes" id="UP000266239">
    <property type="component" value="Unassembled WGS sequence"/>
</dbReference>
<dbReference type="EMBL" id="QUTA01001640">
    <property type="protein sequence ID" value="RHY31444.1"/>
    <property type="molecule type" value="Genomic_DNA"/>
</dbReference>
<keyword evidence="3" id="KW-1015">Disulfide bond</keyword>
<dbReference type="AlphaFoldDB" id="A0A397BY18"/>
<evidence type="ECO:0008006" key="9">
    <source>
        <dbReference type="Google" id="ProtNLM"/>
    </source>
</evidence>
<dbReference type="PROSITE" id="PS00139">
    <property type="entry name" value="THIOL_PROTEASE_CYS"/>
    <property type="match status" value="1"/>
</dbReference>
<dbReference type="GO" id="GO:0008234">
    <property type="term" value="F:cysteine-type peptidase activity"/>
    <property type="evidence" value="ECO:0007669"/>
    <property type="project" value="InterPro"/>
</dbReference>
<feature type="domain" description="Cathepsin propeptide inhibitor" evidence="6">
    <location>
        <begin position="32"/>
        <end position="113"/>
    </location>
</feature>
<dbReference type="Gene3D" id="3.90.70.10">
    <property type="entry name" value="Cysteine proteinases"/>
    <property type="match status" value="1"/>
</dbReference>
<sequence length="384" mass="42538">MKTIVLAAAVAIVHAAFNGDETVASLRDVAAFVQYMADYDKDYRHHGDDHPLVMKRFKAFQTNLRRIEEHNRGYDSGEHTFALGLNRTSVYVHHYMISHCLRVDLADLTDDEYKRMLGFKRSGAPSLATSTYRNQNDNVPDAWDWRKHNVVTPVKNQGQCGSCWAFSAVASFESAYALSTGTLESFSEQELVDCVDGGADDCSHGGEMAHGFVEIIENHGGKLEKEADYPYTAQSHGKCLAKDDKAIGHFTSYVNVTSGDEDALKGAIANHAVASVGIDASSFLFQLYRHGVFSWSLCKNGYNELDHGVSAVGYGNYKGKDFWLVKNSWGTGWGLDGYILMSRNKDNQCGIATDASFVVMPKSTNHSKIQDASKFDILQDLPWN</sequence>
<dbReference type="InterPro" id="IPR000169">
    <property type="entry name" value="Pept_cys_AS"/>
</dbReference>
<evidence type="ECO:0000313" key="7">
    <source>
        <dbReference type="EMBL" id="RHY31444.1"/>
    </source>
</evidence>
<name>A0A397BY18_APHAT</name>
<evidence type="ECO:0000313" key="8">
    <source>
        <dbReference type="Proteomes" id="UP000266239"/>
    </source>
</evidence>
<dbReference type="FunFam" id="3.90.70.10:FF:000039">
    <property type="entry name" value="Cysteine proteinase 2, putative"/>
    <property type="match status" value="1"/>
</dbReference>
<dbReference type="InterPro" id="IPR013128">
    <property type="entry name" value="Peptidase_C1A"/>
</dbReference>
<dbReference type="InterPro" id="IPR025661">
    <property type="entry name" value="Pept_asp_AS"/>
</dbReference>
<dbReference type="PROSITE" id="PS00640">
    <property type="entry name" value="THIOL_PROTEASE_ASN"/>
    <property type="match status" value="1"/>
</dbReference>
<dbReference type="CDD" id="cd02248">
    <property type="entry name" value="Peptidase_C1A"/>
    <property type="match status" value="1"/>
</dbReference>
<gene>
    <name evidence="7" type="ORF">DYB25_013840</name>
</gene>
<dbReference type="InterPro" id="IPR000668">
    <property type="entry name" value="Peptidase_C1A_C"/>
</dbReference>
<dbReference type="VEuPathDB" id="FungiDB:H257_03667"/>
<protein>
    <recommendedName>
        <fullName evidence="9">Peptidase C1A papain C-terminal domain-containing protein</fullName>
    </recommendedName>
</protein>
<feature type="chain" id="PRO_5017416376" description="Peptidase C1A papain C-terminal domain-containing protein" evidence="4">
    <location>
        <begin position="16"/>
        <end position="384"/>
    </location>
</feature>
<keyword evidence="2" id="KW-0865">Zymogen</keyword>
<organism evidence="7 8">
    <name type="scientific">Aphanomyces astaci</name>
    <name type="common">Crayfish plague agent</name>
    <dbReference type="NCBI Taxonomy" id="112090"/>
    <lineage>
        <taxon>Eukaryota</taxon>
        <taxon>Sar</taxon>
        <taxon>Stramenopiles</taxon>
        <taxon>Oomycota</taxon>
        <taxon>Saprolegniomycetes</taxon>
        <taxon>Saprolegniales</taxon>
        <taxon>Verrucalvaceae</taxon>
        <taxon>Aphanomyces</taxon>
    </lineage>
</organism>
<feature type="domain" description="Peptidase C1A papain C-terminal" evidence="5">
    <location>
        <begin position="139"/>
        <end position="359"/>
    </location>
</feature>
<dbReference type="SMART" id="SM00645">
    <property type="entry name" value="Pept_C1"/>
    <property type="match status" value="1"/>
</dbReference>
<proteinExistence type="inferred from homology"/>
<dbReference type="Pfam" id="PF00112">
    <property type="entry name" value="Peptidase_C1"/>
    <property type="match status" value="1"/>
</dbReference>
<evidence type="ECO:0000259" key="6">
    <source>
        <dbReference type="SMART" id="SM00848"/>
    </source>
</evidence>
<dbReference type="SMART" id="SM00848">
    <property type="entry name" value="Inhibitor_I29"/>
    <property type="match status" value="1"/>
</dbReference>
<feature type="signal peptide" evidence="4">
    <location>
        <begin position="1"/>
        <end position="15"/>
    </location>
</feature>
<evidence type="ECO:0000256" key="3">
    <source>
        <dbReference type="ARBA" id="ARBA00023157"/>
    </source>
</evidence>
<evidence type="ECO:0000256" key="4">
    <source>
        <dbReference type="SAM" id="SignalP"/>
    </source>
</evidence>
<evidence type="ECO:0000256" key="1">
    <source>
        <dbReference type="ARBA" id="ARBA00008455"/>
    </source>
</evidence>
<dbReference type="PRINTS" id="PR00705">
    <property type="entry name" value="PAPAIN"/>
</dbReference>
<evidence type="ECO:0000259" key="5">
    <source>
        <dbReference type="SMART" id="SM00645"/>
    </source>
</evidence>
<keyword evidence="4" id="KW-0732">Signal</keyword>
<dbReference type="Pfam" id="PF08246">
    <property type="entry name" value="Inhibitor_I29"/>
    <property type="match status" value="1"/>
</dbReference>
<dbReference type="PANTHER" id="PTHR12411">
    <property type="entry name" value="CYSTEINE PROTEASE FAMILY C1-RELATED"/>
    <property type="match status" value="1"/>
</dbReference>
<dbReference type="InterPro" id="IPR038765">
    <property type="entry name" value="Papain-like_cys_pep_sf"/>
</dbReference>
<dbReference type="GO" id="GO:0006508">
    <property type="term" value="P:proteolysis"/>
    <property type="evidence" value="ECO:0007669"/>
    <property type="project" value="InterPro"/>
</dbReference>
<comment type="similarity">
    <text evidence="1">Belongs to the peptidase C1 family.</text>
</comment>
<dbReference type="InterPro" id="IPR013201">
    <property type="entry name" value="Prot_inhib_I29"/>
</dbReference>
<dbReference type="SUPFAM" id="SSF54001">
    <property type="entry name" value="Cysteine proteinases"/>
    <property type="match status" value="1"/>
</dbReference>
<reference evidence="7 8" key="1">
    <citation type="submission" date="2018-08" db="EMBL/GenBank/DDBJ databases">
        <title>Aphanomyces genome sequencing and annotation.</title>
        <authorList>
            <person name="Minardi D."/>
            <person name="Oidtmann B."/>
            <person name="Van Der Giezen M."/>
            <person name="Studholme D.J."/>
        </authorList>
    </citation>
    <scope>NUCLEOTIDE SEQUENCE [LARGE SCALE GENOMIC DNA]</scope>
    <source>
        <strain evidence="7 8">Yx</strain>
    </source>
</reference>